<dbReference type="VEuPathDB" id="FungiDB:RhiirA1_403305"/>
<dbReference type="SUPFAM" id="SSF56219">
    <property type="entry name" value="DNase I-like"/>
    <property type="match status" value="1"/>
</dbReference>
<comment type="caution">
    <text evidence="2">The sequence shown here is derived from an EMBL/GenBank/DDBJ whole genome shotgun (WGS) entry which is preliminary data.</text>
</comment>
<evidence type="ECO:0000313" key="2">
    <source>
        <dbReference type="EMBL" id="PKB97582.1"/>
    </source>
</evidence>
<dbReference type="Gene3D" id="3.60.10.10">
    <property type="entry name" value="Endonuclease/exonuclease/phosphatase"/>
    <property type="match status" value="1"/>
</dbReference>
<evidence type="ECO:0000313" key="3">
    <source>
        <dbReference type="Proteomes" id="UP000232722"/>
    </source>
</evidence>
<proteinExistence type="predicted"/>
<sequence>MMTNNNIRVTPKTKKKKKGKPFNTSFKNIQNNNMTYKQDTNIRPLQKEQNEHSPNNNISEINAFNLVFMGHNINGLGLDDFKLNILMDYCTNKRADIIGIVETNRDRKYGKFWNKQNAEYTSFWTNKDNKIKGSGMCIVINKKWEKYIRKINRIGTYYIEV</sequence>
<dbReference type="InterPro" id="IPR036691">
    <property type="entry name" value="Endo/exonu/phosph_ase_sf"/>
</dbReference>
<dbReference type="AlphaFoldDB" id="A0A2N0NSP9"/>
<dbReference type="VEuPathDB" id="FungiDB:RhiirFUN_008158"/>
<gene>
    <name evidence="2" type="ORF">RhiirA5_384551</name>
</gene>
<reference evidence="2 3" key="2">
    <citation type="submission" date="2017-09" db="EMBL/GenBank/DDBJ databases">
        <title>Extensive intraspecific genome diversity in a model arbuscular mycorrhizal fungus.</title>
        <authorList>
            <person name="Chen E.C."/>
            <person name="Morin E."/>
            <person name="Beaudet D."/>
            <person name="Noel J."/>
            <person name="Ndikumana S."/>
            <person name="Charron P."/>
            <person name="St-Onge C."/>
            <person name="Giorgi J."/>
            <person name="Grigoriev I.V."/>
            <person name="Roux C."/>
            <person name="Martin F.M."/>
            <person name="Corradi N."/>
        </authorList>
    </citation>
    <scope>NUCLEOTIDE SEQUENCE [LARGE SCALE GENOMIC DNA]</scope>
    <source>
        <strain evidence="2 3">A5</strain>
    </source>
</reference>
<evidence type="ECO:0000256" key="1">
    <source>
        <dbReference type="SAM" id="MobiDB-lite"/>
    </source>
</evidence>
<name>A0A2N0NSP9_9GLOM</name>
<protein>
    <submittedName>
        <fullName evidence="2">Uncharacterized protein</fullName>
    </submittedName>
</protein>
<reference evidence="2 3" key="1">
    <citation type="submission" date="2016-04" db="EMBL/GenBank/DDBJ databases">
        <title>Genome analyses suggest a sexual origin of heterokaryosis in a supposedly ancient asexual fungus.</title>
        <authorList>
            <person name="Ropars J."/>
            <person name="Sedzielewska K."/>
            <person name="Noel J."/>
            <person name="Charron P."/>
            <person name="Farinelli L."/>
            <person name="Marton T."/>
            <person name="Kruger M."/>
            <person name="Pelin A."/>
            <person name="Brachmann A."/>
            <person name="Corradi N."/>
        </authorList>
    </citation>
    <scope>NUCLEOTIDE SEQUENCE [LARGE SCALE GENOMIC DNA]</scope>
    <source>
        <strain evidence="2 3">A5</strain>
    </source>
</reference>
<dbReference type="EMBL" id="LLXJ01003104">
    <property type="protein sequence ID" value="PKB97582.1"/>
    <property type="molecule type" value="Genomic_DNA"/>
</dbReference>
<accession>A0A2N0NSP9</accession>
<organism evidence="2 3">
    <name type="scientific">Rhizophagus irregularis</name>
    <dbReference type="NCBI Taxonomy" id="588596"/>
    <lineage>
        <taxon>Eukaryota</taxon>
        <taxon>Fungi</taxon>
        <taxon>Fungi incertae sedis</taxon>
        <taxon>Mucoromycota</taxon>
        <taxon>Glomeromycotina</taxon>
        <taxon>Glomeromycetes</taxon>
        <taxon>Glomerales</taxon>
        <taxon>Glomeraceae</taxon>
        <taxon>Rhizophagus</taxon>
    </lineage>
</organism>
<dbReference type="Proteomes" id="UP000232722">
    <property type="component" value="Unassembled WGS sequence"/>
</dbReference>
<dbReference type="VEuPathDB" id="FungiDB:FUN_008588"/>
<feature type="compositionally biased region" description="Basic residues" evidence="1">
    <location>
        <begin position="11"/>
        <end position="20"/>
    </location>
</feature>
<feature type="region of interest" description="Disordered" evidence="1">
    <location>
        <begin position="1"/>
        <end position="28"/>
    </location>
</feature>